<feature type="domain" description="RNA polymerase sigma-70 region 4" evidence="7">
    <location>
        <begin position="149"/>
        <end position="196"/>
    </location>
</feature>
<keyword evidence="5" id="KW-0804">Transcription</keyword>
<dbReference type="AlphaFoldDB" id="A0A918NGB6"/>
<dbReference type="CDD" id="cd06171">
    <property type="entry name" value="Sigma70_r4"/>
    <property type="match status" value="1"/>
</dbReference>
<reference evidence="8 9" key="1">
    <citation type="journal article" date="2014" name="Int. J. Syst. Evol. Microbiol.">
        <title>Complete genome sequence of Corynebacterium casei LMG S-19264T (=DSM 44701T), isolated from a smear-ripened cheese.</title>
        <authorList>
            <consortium name="US DOE Joint Genome Institute (JGI-PGF)"/>
            <person name="Walter F."/>
            <person name="Albersmeier A."/>
            <person name="Kalinowski J."/>
            <person name="Ruckert C."/>
        </authorList>
    </citation>
    <scope>NUCLEOTIDE SEQUENCE [LARGE SCALE GENOMIC DNA]</scope>
    <source>
        <strain evidence="8 9">KCTC 23968</strain>
    </source>
</reference>
<dbReference type="GO" id="GO:0006352">
    <property type="term" value="P:DNA-templated transcription initiation"/>
    <property type="evidence" value="ECO:0007669"/>
    <property type="project" value="InterPro"/>
</dbReference>
<dbReference type="EMBL" id="BMYV01000001">
    <property type="protein sequence ID" value="GGX64930.1"/>
    <property type="molecule type" value="Genomic_DNA"/>
</dbReference>
<dbReference type="InterPro" id="IPR007630">
    <property type="entry name" value="RNA_pol_sigma70_r4"/>
</dbReference>
<protein>
    <submittedName>
        <fullName evidence="8">ECF RNA polymerase sigma factor RpoE</fullName>
    </submittedName>
</protein>
<evidence type="ECO:0000313" key="9">
    <source>
        <dbReference type="Proteomes" id="UP000600865"/>
    </source>
</evidence>
<evidence type="ECO:0000256" key="4">
    <source>
        <dbReference type="ARBA" id="ARBA00023125"/>
    </source>
</evidence>
<dbReference type="SUPFAM" id="SSF88946">
    <property type="entry name" value="Sigma2 domain of RNA polymerase sigma factors"/>
    <property type="match status" value="1"/>
</dbReference>
<dbReference type="Pfam" id="PF04545">
    <property type="entry name" value="Sigma70_r4"/>
    <property type="match status" value="1"/>
</dbReference>
<dbReference type="SUPFAM" id="SSF88659">
    <property type="entry name" value="Sigma3 and sigma4 domains of RNA polymerase sigma factors"/>
    <property type="match status" value="1"/>
</dbReference>
<evidence type="ECO:0000256" key="2">
    <source>
        <dbReference type="ARBA" id="ARBA00023015"/>
    </source>
</evidence>
<organism evidence="8 9">
    <name type="scientific">Litorimonas cladophorae</name>
    <dbReference type="NCBI Taxonomy" id="1220491"/>
    <lineage>
        <taxon>Bacteria</taxon>
        <taxon>Pseudomonadati</taxon>
        <taxon>Pseudomonadota</taxon>
        <taxon>Alphaproteobacteria</taxon>
        <taxon>Maricaulales</taxon>
        <taxon>Robiginitomaculaceae</taxon>
    </lineage>
</organism>
<evidence type="ECO:0000256" key="1">
    <source>
        <dbReference type="ARBA" id="ARBA00010641"/>
    </source>
</evidence>
<evidence type="ECO:0000259" key="7">
    <source>
        <dbReference type="Pfam" id="PF04545"/>
    </source>
</evidence>
<keyword evidence="9" id="KW-1185">Reference proteome</keyword>
<sequence length="207" mass="23325">MTSKQTSRTGGFAPSKKSISAAKRDAAWLNSIANQQDARALSELFEVYGPKLKGWLMARGVGNGTAEDIVQDVMIKVWTSAHMFDPAKASFATWVYRMTRNKWIDHQRKHGRMDIRDPELMKVIADDEVPSAEEDFMTQESSGILREHIARLTEAQQMAIRMAFIEFKTHKEISAETGLPLGTVKTRIRSAINALKSSMARQQEKLL</sequence>
<dbReference type="InterPro" id="IPR013324">
    <property type="entry name" value="RNA_pol_sigma_r3/r4-like"/>
</dbReference>
<dbReference type="Pfam" id="PF04542">
    <property type="entry name" value="Sigma70_r2"/>
    <property type="match status" value="1"/>
</dbReference>
<dbReference type="Gene3D" id="1.10.1740.10">
    <property type="match status" value="1"/>
</dbReference>
<comment type="caution">
    <text evidence="8">The sequence shown here is derived from an EMBL/GenBank/DDBJ whole genome shotgun (WGS) entry which is preliminary data.</text>
</comment>
<dbReference type="RefSeq" id="WP_189583245.1">
    <property type="nucleotide sequence ID" value="NZ_BMYV01000001.1"/>
</dbReference>
<dbReference type="PANTHER" id="PTHR43133:SF62">
    <property type="entry name" value="RNA POLYMERASE SIGMA FACTOR SIGZ"/>
    <property type="match status" value="1"/>
</dbReference>
<keyword evidence="2" id="KW-0805">Transcription regulation</keyword>
<name>A0A918NGB6_9PROT</name>
<comment type="similarity">
    <text evidence="1">Belongs to the sigma-70 factor family. ECF subfamily.</text>
</comment>
<dbReference type="PANTHER" id="PTHR43133">
    <property type="entry name" value="RNA POLYMERASE ECF-TYPE SIGMA FACTO"/>
    <property type="match status" value="1"/>
</dbReference>
<evidence type="ECO:0000313" key="8">
    <source>
        <dbReference type="EMBL" id="GGX64930.1"/>
    </source>
</evidence>
<evidence type="ECO:0000259" key="6">
    <source>
        <dbReference type="Pfam" id="PF04542"/>
    </source>
</evidence>
<dbReference type="GO" id="GO:0016987">
    <property type="term" value="F:sigma factor activity"/>
    <property type="evidence" value="ECO:0007669"/>
    <property type="project" value="UniProtKB-KW"/>
</dbReference>
<dbReference type="InterPro" id="IPR013325">
    <property type="entry name" value="RNA_pol_sigma_r2"/>
</dbReference>
<dbReference type="InterPro" id="IPR036388">
    <property type="entry name" value="WH-like_DNA-bd_sf"/>
</dbReference>
<dbReference type="InterPro" id="IPR007627">
    <property type="entry name" value="RNA_pol_sigma70_r2"/>
</dbReference>
<feature type="domain" description="RNA polymerase sigma-70 region 2" evidence="6">
    <location>
        <begin position="44"/>
        <end position="112"/>
    </location>
</feature>
<gene>
    <name evidence="8" type="primary">rpoE</name>
    <name evidence="8" type="ORF">GCM10011309_14000</name>
</gene>
<dbReference type="InterPro" id="IPR014284">
    <property type="entry name" value="RNA_pol_sigma-70_dom"/>
</dbReference>
<dbReference type="Proteomes" id="UP000600865">
    <property type="component" value="Unassembled WGS sequence"/>
</dbReference>
<evidence type="ECO:0000256" key="3">
    <source>
        <dbReference type="ARBA" id="ARBA00023082"/>
    </source>
</evidence>
<evidence type="ECO:0000256" key="5">
    <source>
        <dbReference type="ARBA" id="ARBA00023163"/>
    </source>
</evidence>
<proteinExistence type="inferred from homology"/>
<keyword evidence="3" id="KW-0731">Sigma factor</keyword>
<keyword evidence="4" id="KW-0238">DNA-binding</keyword>
<dbReference type="InterPro" id="IPR039425">
    <property type="entry name" value="RNA_pol_sigma-70-like"/>
</dbReference>
<accession>A0A918NGB6</accession>
<dbReference type="NCBIfam" id="TIGR02937">
    <property type="entry name" value="sigma70-ECF"/>
    <property type="match status" value="1"/>
</dbReference>
<dbReference type="Gene3D" id="1.10.10.10">
    <property type="entry name" value="Winged helix-like DNA-binding domain superfamily/Winged helix DNA-binding domain"/>
    <property type="match status" value="1"/>
</dbReference>
<dbReference type="GO" id="GO:0003677">
    <property type="term" value="F:DNA binding"/>
    <property type="evidence" value="ECO:0007669"/>
    <property type="project" value="UniProtKB-KW"/>
</dbReference>